<dbReference type="InterPro" id="IPR044515">
    <property type="entry name" value="ABTB1"/>
</dbReference>
<keyword evidence="5" id="KW-1185">Reference proteome</keyword>
<dbReference type="PROSITE" id="PS50097">
    <property type="entry name" value="BTB"/>
    <property type="match status" value="1"/>
</dbReference>
<reference evidence="4" key="1">
    <citation type="submission" date="2021-02" db="EMBL/GenBank/DDBJ databases">
        <authorList>
            <person name="Dougan E. K."/>
            <person name="Rhodes N."/>
            <person name="Thang M."/>
            <person name="Chan C."/>
        </authorList>
    </citation>
    <scope>NUCLEOTIDE SEQUENCE</scope>
</reference>
<dbReference type="CDD" id="cd18186">
    <property type="entry name" value="BTB_POZ_ZBTB_KLHL-like"/>
    <property type="match status" value="1"/>
</dbReference>
<dbReference type="PANTHER" id="PTHR46231:SF1">
    <property type="entry name" value="ANKYRIN REPEAT AND BTB_POZ DOMAIN-CONTAINING PROTEIN 1"/>
    <property type="match status" value="1"/>
</dbReference>
<dbReference type="GO" id="GO:0005737">
    <property type="term" value="C:cytoplasm"/>
    <property type="evidence" value="ECO:0007669"/>
    <property type="project" value="TreeGrafter"/>
</dbReference>
<gene>
    <name evidence="4" type="ORF">PGLA1383_LOCUS34546</name>
</gene>
<dbReference type="OrthoDB" id="10249567at2759"/>
<dbReference type="Pfam" id="PF00651">
    <property type="entry name" value="BTB"/>
    <property type="match status" value="1"/>
</dbReference>
<accession>A0A813FS51</accession>
<protein>
    <recommendedName>
        <fullName evidence="3">BTB domain-containing protein</fullName>
    </recommendedName>
</protein>
<evidence type="ECO:0000259" key="3">
    <source>
        <dbReference type="PROSITE" id="PS50097"/>
    </source>
</evidence>
<name>A0A813FS51_POLGL</name>
<keyword evidence="2" id="KW-0040">ANK repeat</keyword>
<proteinExistence type="predicted"/>
<comment type="caution">
    <text evidence="4">The sequence shown here is derived from an EMBL/GenBank/DDBJ whole genome shotgun (WGS) entry which is preliminary data.</text>
</comment>
<keyword evidence="1" id="KW-0677">Repeat</keyword>
<dbReference type="InterPro" id="IPR000210">
    <property type="entry name" value="BTB/POZ_dom"/>
</dbReference>
<evidence type="ECO:0000313" key="5">
    <source>
        <dbReference type="Proteomes" id="UP000654075"/>
    </source>
</evidence>
<feature type="domain" description="BTB" evidence="3">
    <location>
        <begin position="211"/>
        <end position="271"/>
    </location>
</feature>
<dbReference type="PANTHER" id="PTHR46231">
    <property type="entry name" value="ANKYRIN REPEAT AND BTB/POZ DOMAIN-CONTAINING PROTEIN 1"/>
    <property type="match status" value="1"/>
</dbReference>
<evidence type="ECO:0000256" key="1">
    <source>
        <dbReference type="ARBA" id="ARBA00022737"/>
    </source>
</evidence>
<sequence>MPLAVRCAGKQVAVSDDGSEAYQLADDDLGRLVQWTLGSPQELWEVKFVFTHVCGPNGGTVLGLGFGTKDVKMEEVDILECEKLAVCDAYDGEVNVLGQAITKESLELCEPSSGSCDEESITALYDSAKGLLRFTVSSNRCRGNFTIDIVKDSLRNRELYPTVAFANRRSKVRVEVIRSLMAMPAARCSRLLRTDFSACLAPDTAVDTPSGPVIFQVEGRGLKADRFILAARSEYFERMLRTGMAEGAASEVAIPRATAAAFEAVLRFIYSAGSAGEAAFQQADPLEVLHLSVEFLLEDLTRLCEWKLMQGLTLENSLATFGTVVSVRSKVPVLAEACVERLQGRMKDVVGTSEFQELCRSEVAVRELLLSFDEPNAKRRRCGP</sequence>
<dbReference type="AlphaFoldDB" id="A0A813FS51"/>
<evidence type="ECO:0000313" key="4">
    <source>
        <dbReference type="EMBL" id="CAE8616881.1"/>
    </source>
</evidence>
<dbReference type="SUPFAM" id="SSF54695">
    <property type="entry name" value="POZ domain"/>
    <property type="match status" value="1"/>
</dbReference>
<organism evidence="4 5">
    <name type="scientific">Polarella glacialis</name>
    <name type="common">Dinoflagellate</name>
    <dbReference type="NCBI Taxonomy" id="89957"/>
    <lineage>
        <taxon>Eukaryota</taxon>
        <taxon>Sar</taxon>
        <taxon>Alveolata</taxon>
        <taxon>Dinophyceae</taxon>
        <taxon>Suessiales</taxon>
        <taxon>Suessiaceae</taxon>
        <taxon>Polarella</taxon>
    </lineage>
</organism>
<dbReference type="Gene3D" id="3.30.710.10">
    <property type="entry name" value="Potassium Channel Kv1.1, Chain A"/>
    <property type="match status" value="1"/>
</dbReference>
<dbReference type="InterPro" id="IPR011333">
    <property type="entry name" value="SKP1/BTB/POZ_sf"/>
</dbReference>
<dbReference type="EMBL" id="CAJNNV010025987">
    <property type="protein sequence ID" value="CAE8616881.1"/>
    <property type="molecule type" value="Genomic_DNA"/>
</dbReference>
<dbReference type="GO" id="GO:0000151">
    <property type="term" value="C:ubiquitin ligase complex"/>
    <property type="evidence" value="ECO:0007669"/>
    <property type="project" value="TreeGrafter"/>
</dbReference>
<dbReference type="SMART" id="SM00225">
    <property type="entry name" value="BTB"/>
    <property type="match status" value="1"/>
</dbReference>
<dbReference type="Proteomes" id="UP000654075">
    <property type="component" value="Unassembled WGS sequence"/>
</dbReference>
<evidence type="ECO:0000256" key="2">
    <source>
        <dbReference type="ARBA" id="ARBA00023043"/>
    </source>
</evidence>